<evidence type="ECO:0000313" key="1">
    <source>
        <dbReference type="EMBL" id="CAA9563846.1"/>
    </source>
</evidence>
<sequence length="41" mass="4463">ARSLLRQEFPSRGRQCAGQSCRVATMCRASRDRSAAGTCSM</sequence>
<name>A0A6J4V3N9_9BACT</name>
<dbReference type="AlphaFoldDB" id="A0A6J4V3N9"/>
<accession>A0A6J4V3N9</accession>
<feature type="non-terminal residue" evidence="1">
    <location>
        <position position="1"/>
    </location>
</feature>
<dbReference type="EMBL" id="CADCWJ010000400">
    <property type="protein sequence ID" value="CAA9563846.1"/>
    <property type="molecule type" value="Genomic_DNA"/>
</dbReference>
<feature type="non-terminal residue" evidence="1">
    <location>
        <position position="41"/>
    </location>
</feature>
<organism evidence="1">
    <name type="scientific">uncultured Thermomicrobiales bacterium</name>
    <dbReference type="NCBI Taxonomy" id="1645740"/>
    <lineage>
        <taxon>Bacteria</taxon>
        <taxon>Pseudomonadati</taxon>
        <taxon>Thermomicrobiota</taxon>
        <taxon>Thermomicrobia</taxon>
        <taxon>Thermomicrobiales</taxon>
        <taxon>environmental samples</taxon>
    </lineage>
</organism>
<proteinExistence type="predicted"/>
<reference evidence="1" key="1">
    <citation type="submission" date="2020-02" db="EMBL/GenBank/DDBJ databases">
        <authorList>
            <person name="Meier V. D."/>
        </authorList>
    </citation>
    <scope>NUCLEOTIDE SEQUENCE</scope>
    <source>
        <strain evidence="1">AVDCRST_MAG87</strain>
    </source>
</reference>
<gene>
    <name evidence="1" type="ORF">AVDCRST_MAG87-1790</name>
</gene>
<protein>
    <submittedName>
        <fullName evidence="1">Uncharacterized protein</fullName>
    </submittedName>
</protein>